<protein>
    <submittedName>
        <fullName evidence="2">Uncharacterized protein</fullName>
    </submittedName>
</protein>
<organism evidence="2 3">
    <name type="scientific">Mesorhabditis spiculigera</name>
    <dbReference type="NCBI Taxonomy" id="96644"/>
    <lineage>
        <taxon>Eukaryota</taxon>
        <taxon>Metazoa</taxon>
        <taxon>Ecdysozoa</taxon>
        <taxon>Nematoda</taxon>
        <taxon>Chromadorea</taxon>
        <taxon>Rhabditida</taxon>
        <taxon>Rhabditina</taxon>
        <taxon>Rhabditomorpha</taxon>
        <taxon>Rhabditoidea</taxon>
        <taxon>Rhabditidae</taxon>
        <taxon>Mesorhabditinae</taxon>
        <taxon>Mesorhabditis</taxon>
    </lineage>
</organism>
<feature type="signal peptide" evidence="1">
    <location>
        <begin position="1"/>
        <end position="20"/>
    </location>
</feature>
<keyword evidence="3" id="KW-1185">Reference proteome</keyword>
<comment type="caution">
    <text evidence="2">The sequence shown here is derived from an EMBL/GenBank/DDBJ whole genome shotgun (WGS) entry which is preliminary data.</text>
</comment>
<evidence type="ECO:0000313" key="3">
    <source>
        <dbReference type="Proteomes" id="UP001177023"/>
    </source>
</evidence>
<name>A0AA36FWF8_9BILA</name>
<dbReference type="Proteomes" id="UP001177023">
    <property type="component" value="Unassembled WGS sequence"/>
</dbReference>
<sequence length="202" mass="22992">MQRFVRFLALFLVLLNGMTAHFVPVTNLPAEQGTLLRKHFLALTDPRLPAAVTEATLQKKEEEFTMDVSSLELSNLYDILGSITGSTKGTPYDLIMPKEDVRELLASLLKRIQQQSKGKLKETTTRFAVARNAEGTQWMAWIRYDFDIVVTPASGTWPLPNHVAKAATVRVGMQYYAYQGFEMLKESHQFLEDQLRLQKIEL</sequence>
<proteinExistence type="predicted"/>
<dbReference type="EMBL" id="CATQJA010001488">
    <property type="protein sequence ID" value="CAJ0567397.1"/>
    <property type="molecule type" value="Genomic_DNA"/>
</dbReference>
<dbReference type="AlphaFoldDB" id="A0AA36FWF8"/>
<reference evidence="2" key="1">
    <citation type="submission" date="2023-06" db="EMBL/GenBank/DDBJ databases">
        <authorList>
            <person name="Delattre M."/>
        </authorList>
    </citation>
    <scope>NUCLEOTIDE SEQUENCE</scope>
    <source>
        <strain evidence="2">AF72</strain>
    </source>
</reference>
<accession>A0AA36FWF8</accession>
<gene>
    <name evidence="2" type="ORF">MSPICULIGERA_LOCUS5950</name>
</gene>
<feature type="non-terminal residue" evidence="2">
    <location>
        <position position="202"/>
    </location>
</feature>
<feature type="chain" id="PRO_5041437535" evidence="1">
    <location>
        <begin position="21"/>
        <end position="202"/>
    </location>
</feature>
<keyword evidence="1" id="KW-0732">Signal</keyword>
<evidence type="ECO:0000256" key="1">
    <source>
        <dbReference type="SAM" id="SignalP"/>
    </source>
</evidence>
<evidence type="ECO:0000313" key="2">
    <source>
        <dbReference type="EMBL" id="CAJ0567397.1"/>
    </source>
</evidence>